<evidence type="ECO:0000313" key="1">
    <source>
        <dbReference type="EMBL" id="PQJ11239.1"/>
    </source>
</evidence>
<proteinExistence type="predicted"/>
<accession>A0A2S7SWD3</accession>
<dbReference type="Proteomes" id="UP000239872">
    <property type="component" value="Unassembled WGS sequence"/>
</dbReference>
<comment type="caution">
    <text evidence="1">The sequence shown here is derived from an EMBL/GenBank/DDBJ whole genome shotgun (WGS) entry which is preliminary data.</text>
</comment>
<dbReference type="AlphaFoldDB" id="A0A2S7SWD3"/>
<name>A0A2S7SWD3_9BACT</name>
<organism evidence="1 2">
    <name type="scientific">Flavipsychrobacter stenotrophus</name>
    <dbReference type="NCBI Taxonomy" id="2077091"/>
    <lineage>
        <taxon>Bacteria</taxon>
        <taxon>Pseudomonadati</taxon>
        <taxon>Bacteroidota</taxon>
        <taxon>Chitinophagia</taxon>
        <taxon>Chitinophagales</taxon>
        <taxon>Chitinophagaceae</taxon>
        <taxon>Flavipsychrobacter</taxon>
    </lineage>
</organism>
<dbReference type="OrthoDB" id="1451701at2"/>
<keyword evidence="2" id="KW-1185">Reference proteome</keyword>
<reference evidence="1 2" key="1">
    <citation type="submission" date="2018-01" db="EMBL/GenBank/DDBJ databases">
        <title>A novel member of the phylum Bacteroidetes isolated from glacier ice.</title>
        <authorList>
            <person name="Liu Q."/>
            <person name="Xin Y.-H."/>
        </authorList>
    </citation>
    <scope>NUCLEOTIDE SEQUENCE [LARGE SCALE GENOMIC DNA]</scope>
    <source>
        <strain evidence="1 2">RB1R16</strain>
    </source>
</reference>
<sequence length="173" mass="19231">MNLKQLLLLLVVIIPTFCYAQKDPCRKINRSIDDKGTTTFSSPQLKHVRALKQFKDNVYFGLLLQVNDLAPHFDAVGVVIEFEDGTTLRNDEVKITCKQEATEISGGYASAPSVAHSGQYVLQGFFPIKEENMALFANKKIVKIQLAGAPQSIPEKEAEQTMAYIACLKEVKP</sequence>
<evidence type="ECO:0000313" key="2">
    <source>
        <dbReference type="Proteomes" id="UP000239872"/>
    </source>
</evidence>
<dbReference type="EMBL" id="PPSL01000002">
    <property type="protein sequence ID" value="PQJ11239.1"/>
    <property type="molecule type" value="Genomic_DNA"/>
</dbReference>
<protein>
    <submittedName>
        <fullName evidence="1">Uncharacterized protein</fullName>
    </submittedName>
</protein>
<gene>
    <name evidence="1" type="ORF">CJD36_005380</name>
</gene>
<dbReference type="RefSeq" id="WP_105038118.1">
    <property type="nucleotide sequence ID" value="NZ_PPSL01000002.1"/>
</dbReference>